<dbReference type="STRING" id="9402.L5KLV5"/>
<sequence>MLLPKEGMLEKVHGVLKDAHPRLHVYKKGSFPQSLRYAGNHGVTALLTYGDPGYVIHGRLNVQFDNEVLDMKTTFQAVGPNFRRGLEVEPFENVHMYELMCKLLGLMPEASDSHLGAPLPTPSQVGSAPSGGPALIVMPGGCGWVCPASPARGCLLGAVHVLDTPRTPDSVQCACRQCRRVDRWTRTHSRRGG</sequence>
<dbReference type="SUPFAM" id="SSF53649">
    <property type="entry name" value="Alkaline phosphatase-like"/>
    <property type="match status" value="1"/>
</dbReference>
<organism evidence="1 2">
    <name type="scientific">Pteropus alecto</name>
    <name type="common">Black flying fox</name>
    <dbReference type="NCBI Taxonomy" id="9402"/>
    <lineage>
        <taxon>Eukaryota</taxon>
        <taxon>Metazoa</taxon>
        <taxon>Chordata</taxon>
        <taxon>Craniata</taxon>
        <taxon>Vertebrata</taxon>
        <taxon>Euteleostomi</taxon>
        <taxon>Mammalia</taxon>
        <taxon>Eutheria</taxon>
        <taxon>Laurasiatheria</taxon>
        <taxon>Chiroptera</taxon>
        <taxon>Yinpterochiroptera</taxon>
        <taxon>Pteropodoidea</taxon>
        <taxon>Pteropodidae</taxon>
        <taxon>Pteropodinae</taxon>
        <taxon>Pteropus</taxon>
    </lineage>
</organism>
<dbReference type="Gene3D" id="3.40.720.10">
    <property type="entry name" value="Alkaline Phosphatase, subunit A"/>
    <property type="match status" value="1"/>
</dbReference>
<proteinExistence type="predicted"/>
<dbReference type="AlphaFoldDB" id="L5KLV5"/>
<dbReference type="InParanoid" id="L5KLV5"/>
<evidence type="ECO:0000313" key="2">
    <source>
        <dbReference type="Proteomes" id="UP000010552"/>
    </source>
</evidence>
<evidence type="ECO:0000313" key="1">
    <source>
        <dbReference type="EMBL" id="ELK12292.1"/>
    </source>
</evidence>
<dbReference type="InterPro" id="IPR017850">
    <property type="entry name" value="Alkaline_phosphatase_core_sf"/>
</dbReference>
<dbReference type="PANTHER" id="PTHR10151:SF63">
    <property type="entry name" value="ECTONUCLEOTIDE PYROPHOSPHATASE_PHOSPHODIESTERASE FAMILY MEMBER 7"/>
    <property type="match status" value="1"/>
</dbReference>
<reference evidence="2" key="1">
    <citation type="journal article" date="2013" name="Science">
        <title>Comparative analysis of bat genomes provides insight into the evolution of flight and immunity.</title>
        <authorList>
            <person name="Zhang G."/>
            <person name="Cowled C."/>
            <person name="Shi Z."/>
            <person name="Huang Z."/>
            <person name="Bishop-Lilly K.A."/>
            <person name="Fang X."/>
            <person name="Wynne J.W."/>
            <person name="Xiong Z."/>
            <person name="Baker M.L."/>
            <person name="Zhao W."/>
            <person name="Tachedjian M."/>
            <person name="Zhu Y."/>
            <person name="Zhou P."/>
            <person name="Jiang X."/>
            <person name="Ng J."/>
            <person name="Yang L."/>
            <person name="Wu L."/>
            <person name="Xiao J."/>
            <person name="Feng Y."/>
            <person name="Chen Y."/>
            <person name="Sun X."/>
            <person name="Zhang Y."/>
            <person name="Marsh G.A."/>
            <person name="Crameri G."/>
            <person name="Broder C.C."/>
            <person name="Frey K.G."/>
            <person name="Wang L.F."/>
            <person name="Wang J."/>
        </authorList>
    </citation>
    <scope>NUCLEOTIDE SEQUENCE [LARGE SCALE GENOMIC DNA]</scope>
</reference>
<accession>L5KLV5</accession>
<name>L5KLV5_PTEAL</name>
<dbReference type="EMBL" id="KB030661">
    <property type="protein sequence ID" value="ELK12292.1"/>
    <property type="molecule type" value="Genomic_DNA"/>
</dbReference>
<dbReference type="Gene3D" id="3.30.1360.180">
    <property type="match status" value="1"/>
</dbReference>
<gene>
    <name evidence="1" type="ORF">PAL_GLEAN10014608</name>
</gene>
<dbReference type="Proteomes" id="UP000010552">
    <property type="component" value="Unassembled WGS sequence"/>
</dbReference>
<dbReference type="eggNOG" id="KOG2645">
    <property type="taxonomic scope" value="Eukaryota"/>
</dbReference>
<dbReference type="PANTHER" id="PTHR10151">
    <property type="entry name" value="ECTONUCLEOTIDE PYROPHOSPHATASE/PHOSPHODIESTERASE"/>
    <property type="match status" value="1"/>
</dbReference>
<protein>
    <submittedName>
        <fullName evidence="1">Ectonucleotide pyrophosphatase/phosphodiesterase family member 7</fullName>
    </submittedName>
</protein>
<keyword evidence="2" id="KW-1185">Reference proteome</keyword>